<dbReference type="InterPro" id="IPR018392">
    <property type="entry name" value="LysM"/>
</dbReference>
<evidence type="ECO:0000259" key="2">
    <source>
        <dbReference type="PROSITE" id="PS51782"/>
    </source>
</evidence>
<dbReference type="SUPFAM" id="SSF54106">
    <property type="entry name" value="LysM domain"/>
    <property type="match status" value="3"/>
</dbReference>
<evidence type="ECO:0000313" key="4">
    <source>
        <dbReference type="Proteomes" id="UP001596189"/>
    </source>
</evidence>
<dbReference type="Gene3D" id="3.10.350.10">
    <property type="entry name" value="LysM domain"/>
    <property type="match status" value="3"/>
</dbReference>
<dbReference type="PROSITE" id="PS51782">
    <property type="entry name" value="LYSM"/>
    <property type="match status" value="3"/>
</dbReference>
<feature type="signal peptide" evidence="1">
    <location>
        <begin position="1"/>
        <end position="22"/>
    </location>
</feature>
<feature type="domain" description="LysM" evidence="2">
    <location>
        <begin position="86"/>
        <end position="130"/>
    </location>
</feature>
<dbReference type="CDD" id="cd00254">
    <property type="entry name" value="LT-like"/>
    <property type="match status" value="1"/>
</dbReference>
<dbReference type="Pfam" id="PF01464">
    <property type="entry name" value="SLT"/>
    <property type="match status" value="1"/>
</dbReference>
<accession>A0ABW1JBY2</accession>
<dbReference type="EMBL" id="JBHSRD010000002">
    <property type="protein sequence ID" value="MFC6006325.1"/>
    <property type="molecule type" value="Genomic_DNA"/>
</dbReference>
<dbReference type="InterPro" id="IPR008258">
    <property type="entry name" value="Transglycosylase_SLT_dom_1"/>
</dbReference>
<evidence type="ECO:0000313" key="3">
    <source>
        <dbReference type="EMBL" id="MFC6006325.1"/>
    </source>
</evidence>
<organism evidence="3 4">
    <name type="scientific">Angustibacter luteus</name>
    <dbReference type="NCBI Taxonomy" id="658456"/>
    <lineage>
        <taxon>Bacteria</taxon>
        <taxon>Bacillati</taxon>
        <taxon>Actinomycetota</taxon>
        <taxon>Actinomycetes</taxon>
        <taxon>Kineosporiales</taxon>
        <taxon>Kineosporiaceae</taxon>
    </lineage>
</organism>
<keyword evidence="4" id="KW-1185">Reference proteome</keyword>
<dbReference type="CDD" id="cd00118">
    <property type="entry name" value="LysM"/>
    <property type="match status" value="3"/>
</dbReference>
<sequence length="364" mass="39058">MPVIITAALATAPFLLSSGAGSWTSYTVQPGDTLWDIASRHHTDVRSLIRANHLSAGGHMIRIGTKIKVPGHARTAATRPAAARTATYLVRSGDTVSDIAHRLKVSPGTLLRLNHLDARGRIYVGQHLKVPASALRAQTKAKAARAAALRYTTYRVRSGDTLSAVAVRSRTSLATVLKLNHLHLSSVIHPGQALRVPRHAAARTSHNTFAGRTYSSAVVRAADANRHKLASRAVPGKEATKRMIVRTAKRYGVNPALALAVAWQESGWNQRQVSVANAIGTMQVIPSSGRWAGELVGRRLNLLNTQDNITAGVVILRALNHSAKTPDAAIAGYYQGLGSVQKNGMFADTKRYVASIKVLVKRFG</sequence>
<dbReference type="PANTHER" id="PTHR33734:SF22">
    <property type="entry name" value="MEMBRANE-BOUND LYTIC MUREIN TRANSGLYCOSYLASE D"/>
    <property type="match status" value="1"/>
</dbReference>
<dbReference type="InterPro" id="IPR023346">
    <property type="entry name" value="Lysozyme-like_dom_sf"/>
</dbReference>
<dbReference type="Gene3D" id="1.10.530.10">
    <property type="match status" value="1"/>
</dbReference>
<name>A0ABW1JBY2_9ACTN</name>
<dbReference type="Proteomes" id="UP001596189">
    <property type="component" value="Unassembled WGS sequence"/>
</dbReference>
<feature type="domain" description="LysM" evidence="2">
    <location>
        <begin position="152"/>
        <end position="196"/>
    </location>
</feature>
<gene>
    <name evidence="3" type="ORF">ACFQDO_04205</name>
</gene>
<evidence type="ECO:0000256" key="1">
    <source>
        <dbReference type="SAM" id="SignalP"/>
    </source>
</evidence>
<proteinExistence type="predicted"/>
<comment type="caution">
    <text evidence="3">The sequence shown here is derived from an EMBL/GenBank/DDBJ whole genome shotgun (WGS) entry which is preliminary data.</text>
</comment>
<reference evidence="4" key="1">
    <citation type="journal article" date="2019" name="Int. J. Syst. Evol. Microbiol.">
        <title>The Global Catalogue of Microorganisms (GCM) 10K type strain sequencing project: providing services to taxonomists for standard genome sequencing and annotation.</title>
        <authorList>
            <consortium name="The Broad Institute Genomics Platform"/>
            <consortium name="The Broad Institute Genome Sequencing Center for Infectious Disease"/>
            <person name="Wu L."/>
            <person name="Ma J."/>
        </authorList>
    </citation>
    <scope>NUCLEOTIDE SEQUENCE [LARGE SCALE GENOMIC DNA]</scope>
    <source>
        <strain evidence="4">KACC 14249</strain>
    </source>
</reference>
<feature type="domain" description="LysM" evidence="2">
    <location>
        <begin position="24"/>
        <end position="69"/>
    </location>
</feature>
<dbReference type="PANTHER" id="PTHR33734">
    <property type="entry name" value="LYSM DOMAIN-CONTAINING GPI-ANCHORED PROTEIN 2"/>
    <property type="match status" value="1"/>
</dbReference>
<dbReference type="RefSeq" id="WP_345717170.1">
    <property type="nucleotide sequence ID" value="NZ_BAABFP010000005.1"/>
</dbReference>
<protein>
    <submittedName>
        <fullName evidence="3">LysM peptidoglycan-binding domain-containing protein</fullName>
    </submittedName>
</protein>
<dbReference type="SMART" id="SM00257">
    <property type="entry name" value="LysM"/>
    <property type="match status" value="3"/>
</dbReference>
<dbReference type="InterPro" id="IPR036779">
    <property type="entry name" value="LysM_dom_sf"/>
</dbReference>
<dbReference type="Pfam" id="PF01476">
    <property type="entry name" value="LysM"/>
    <property type="match status" value="3"/>
</dbReference>
<dbReference type="SUPFAM" id="SSF53955">
    <property type="entry name" value="Lysozyme-like"/>
    <property type="match status" value="1"/>
</dbReference>
<keyword evidence="1" id="KW-0732">Signal</keyword>
<feature type="chain" id="PRO_5045929332" evidence="1">
    <location>
        <begin position="23"/>
        <end position="364"/>
    </location>
</feature>